<organism evidence="1 2">
    <name type="scientific">Fundicoccus culcitae</name>
    <dbReference type="NCBI Taxonomy" id="2969821"/>
    <lineage>
        <taxon>Bacteria</taxon>
        <taxon>Bacillati</taxon>
        <taxon>Bacillota</taxon>
        <taxon>Bacilli</taxon>
        <taxon>Lactobacillales</taxon>
        <taxon>Aerococcaceae</taxon>
        <taxon>Fundicoccus</taxon>
    </lineage>
</organism>
<dbReference type="RefSeq" id="WP_313793215.1">
    <property type="nucleotide sequence ID" value="NZ_CP102453.1"/>
</dbReference>
<gene>
    <name evidence="1" type="ORF">NRE15_12520</name>
</gene>
<reference evidence="1 2" key="1">
    <citation type="submission" date="2022-08" db="EMBL/GenBank/DDBJ databases">
        <title>Aerococcaceae sp. nov isolated from spoiled eye mask.</title>
        <authorList>
            <person name="Zhou G."/>
            <person name="Xie X.-B."/>
            <person name="Shi Q.-S."/>
            <person name="Wang Y.-S."/>
            <person name="Wen X."/>
            <person name="Peng H."/>
            <person name="Yang X.-J."/>
            <person name="Tao H.-B."/>
            <person name="Huang X.-M."/>
        </authorList>
    </citation>
    <scope>NUCLEOTIDE SEQUENCE [LARGE SCALE GENOMIC DNA]</scope>
    <source>
        <strain evidence="2">DM20194951</strain>
    </source>
</reference>
<sequence length="46" mass="5026">MPVVVFTGKPPSAFAGRRFNGKTAKCVCRSSLENVVRQVEEMQGNV</sequence>
<dbReference type="Proteomes" id="UP001315967">
    <property type="component" value="Chromosome"/>
</dbReference>
<proteinExistence type="predicted"/>
<protein>
    <submittedName>
        <fullName evidence="1">Uncharacterized protein</fullName>
    </submittedName>
</protein>
<keyword evidence="2" id="KW-1185">Reference proteome</keyword>
<name>A0ABY5P4P4_9LACT</name>
<accession>A0ABY5P4P4</accession>
<evidence type="ECO:0000313" key="1">
    <source>
        <dbReference type="EMBL" id="UUX33712.1"/>
    </source>
</evidence>
<dbReference type="EMBL" id="CP102453">
    <property type="protein sequence ID" value="UUX33712.1"/>
    <property type="molecule type" value="Genomic_DNA"/>
</dbReference>
<evidence type="ECO:0000313" key="2">
    <source>
        <dbReference type="Proteomes" id="UP001315967"/>
    </source>
</evidence>